<accession>U5N7M4</accession>
<evidence type="ECO:0000256" key="1">
    <source>
        <dbReference type="SAM" id="SignalP"/>
    </source>
</evidence>
<dbReference type="EMBL" id="CP004885">
    <property type="protein sequence ID" value="AGX87320.1"/>
    <property type="molecule type" value="Genomic_DNA"/>
</dbReference>
<dbReference type="STRING" id="946483.Cenrod_1228"/>
<reference evidence="2 3" key="1">
    <citation type="journal article" date="2013" name="Genome Biol.">
        <title>Genomic analysis reveals key aspects of prokaryotic symbiosis in the phototrophic consortium "Chlorochromatium aggregatum".</title>
        <authorList>
            <person name="Liu Z."/>
            <person name="Muller J."/>
            <person name="Li T."/>
            <person name="Alvey R.M."/>
            <person name="Vogl K."/>
            <person name="Frigaard N.U."/>
            <person name="Rockwell N.C."/>
            <person name="Boyd E.S."/>
            <person name="Tomsho L.P."/>
            <person name="Schuster S.C."/>
            <person name="Henke P."/>
            <person name="Rohde M."/>
            <person name="Overmann J."/>
            <person name="Bryant D.A."/>
        </authorList>
    </citation>
    <scope>NUCLEOTIDE SEQUENCE [LARGE SCALE GENOMIC DNA]</scope>
    <source>
        <strain evidence="2">CR</strain>
    </source>
</reference>
<dbReference type="AlphaFoldDB" id="U5N7M4"/>
<evidence type="ECO:0000313" key="2">
    <source>
        <dbReference type="EMBL" id="AGX87320.1"/>
    </source>
</evidence>
<protein>
    <submittedName>
        <fullName evidence="2">Uncharacterized protein</fullName>
    </submittedName>
</protein>
<feature type="chain" id="PRO_5004662999" evidence="1">
    <location>
        <begin position="23"/>
        <end position="124"/>
    </location>
</feature>
<dbReference type="RefSeq" id="WP_022772278.1">
    <property type="nucleotide sequence ID" value="NC_022576.1"/>
</dbReference>
<dbReference type="HOGENOM" id="CLU_1999777_0_0_4"/>
<keyword evidence="3" id="KW-1185">Reference proteome</keyword>
<keyword evidence="1" id="KW-0732">Signal</keyword>
<name>U5N7M4_9BURK</name>
<evidence type="ECO:0000313" key="3">
    <source>
        <dbReference type="Proteomes" id="UP000017184"/>
    </source>
</evidence>
<dbReference type="Proteomes" id="UP000017184">
    <property type="component" value="Chromosome"/>
</dbReference>
<feature type="signal peptide" evidence="1">
    <location>
        <begin position="1"/>
        <end position="22"/>
    </location>
</feature>
<organism evidence="2 3">
    <name type="scientific">Candidatus Symbiobacter mobilis CR</name>
    <dbReference type="NCBI Taxonomy" id="946483"/>
    <lineage>
        <taxon>Bacteria</taxon>
        <taxon>Pseudomonadati</taxon>
        <taxon>Pseudomonadota</taxon>
        <taxon>Betaproteobacteria</taxon>
        <taxon>Burkholderiales</taxon>
        <taxon>Comamonadaceae</taxon>
    </lineage>
</organism>
<gene>
    <name evidence="2" type="ORF">Cenrod_1228</name>
</gene>
<sequence length="124" mass="11369">MCSGQKMICAAMFAVASAAVGAQGASAVGAVLAGGASADGSASAAHGVAASGKLTMAVSAVPSSAHEAAMVSAGAAVVSGVRGSAAPGPLAVAGDTFTATAVVPPNRALHVPVSADKSVDPTAP</sequence>
<proteinExistence type="predicted"/>
<dbReference type="KEGG" id="cbx:Cenrod_1228"/>